<evidence type="ECO:0000313" key="4">
    <source>
        <dbReference type="EMBL" id="PIO74273.1"/>
    </source>
</evidence>
<gene>
    <name evidence="4" type="ORF">TELCIR_03722</name>
</gene>
<reference evidence="4 5" key="1">
    <citation type="submission" date="2015-09" db="EMBL/GenBank/DDBJ databases">
        <title>Draft genome of the parasitic nematode Teladorsagia circumcincta isolate WARC Sus (inbred).</title>
        <authorList>
            <person name="Mitreva M."/>
        </authorList>
    </citation>
    <scope>NUCLEOTIDE SEQUENCE [LARGE SCALE GENOMIC DNA]</scope>
    <source>
        <strain evidence="4 5">S</strain>
    </source>
</reference>
<protein>
    <recommendedName>
        <fullName evidence="2">choline-phosphate cytidylyltransferase</fullName>
        <ecNumber evidence="2">2.7.7.15</ecNumber>
    </recommendedName>
</protein>
<dbReference type="SUPFAM" id="SSF52374">
    <property type="entry name" value="Nucleotidylyl transferase"/>
    <property type="match status" value="1"/>
</dbReference>
<dbReference type="PANTHER" id="PTHR10739">
    <property type="entry name" value="CYTIDYLYLTRANSFERASE"/>
    <property type="match status" value="1"/>
</dbReference>
<dbReference type="Gene3D" id="3.40.50.620">
    <property type="entry name" value="HUPs"/>
    <property type="match status" value="1"/>
</dbReference>
<evidence type="ECO:0000256" key="1">
    <source>
        <dbReference type="ARBA" id="ARBA00025706"/>
    </source>
</evidence>
<dbReference type="NCBIfam" id="TIGR00125">
    <property type="entry name" value="cyt_tran_rel"/>
    <property type="match status" value="1"/>
</dbReference>
<evidence type="ECO:0000256" key="2">
    <source>
        <dbReference type="ARBA" id="ARBA00026101"/>
    </source>
</evidence>
<evidence type="ECO:0000313" key="5">
    <source>
        <dbReference type="Proteomes" id="UP000230423"/>
    </source>
</evidence>
<keyword evidence="5" id="KW-1185">Reference proteome</keyword>
<comment type="pathway">
    <text evidence="1">Phospholipid metabolism; phosphatidylcholine biosynthesis; phosphatidylcholine from phosphocholine: step 1/2.</text>
</comment>
<dbReference type="InterPro" id="IPR045049">
    <property type="entry name" value="Pcy1-like"/>
</dbReference>
<evidence type="ECO:0000259" key="3">
    <source>
        <dbReference type="Pfam" id="PF01467"/>
    </source>
</evidence>
<dbReference type="Pfam" id="PF01467">
    <property type="entry name" value="CTP_transf_like"/>
    <property type="match status" value="1"/>
</dbReference>
<dbReference type="GO" id="GO:0031210">
    <property type="term" value="F:phosphatidylcholine binding"/>
    <property type="evidence" value="ECO:0007669"/>
    <property type="project" value="TreeGrafter"/>
</dbReference>
<organism evidence="4 5">
    <name type="scientific">Teladorsagia circumcincta</name>
    <name type="common">Brown stomach worm</name>
    <name type="synonym">Ostertagia circumcincta</name>
    <dbReference type="NCBI Taxonomy" id="45464"/>
    <lineage>
        <taxon>Eukaryota</taxon>
        <taxon>Metazoa</taxon>
        <taxon>Ecdysozoa</taxon>
        <taxon>Nematoda</taxon>
        <taxon>Chromadorea</taxon>
        <taxon>Rhabditida</taxon>
        <taxon>Rhabditina</taxon>
        <taxon>Rhabditomorpha</taxon>
        <taxon>Strongyloidea</taxon>
        <taxon>Trichostrongylidae</taxon>
        <taxon>Teladorsagia</taxon>
    </lineage>
</organism>
<dbReference type="PANTHER" id="PTHR10739:SF13">
    <property type="entry name" value="CHOLINE-PHOSPHATE CYTIDYLYLTRANSFERASE"/>
    <property type="match status" value="1"/>
</dbReference>
<proteinExistence type="predicted"/>
<dbReference type="Proteomes" id="UP000230423">
    <property type="component" value="Unassembled WGS sequence"/>
</dbReference>
<name>A0A2G9UVT3_TELCI</name>
<dbReference type="GO" id="GO:0004105">
    <property type="term" value="F:choline-phosphate cytidylyltransferase activity"/>
    <property type="evidence" value="ECO:0007669"/>
    <property type="project" value="UniProtKB-EC"/>
</dbReference>
<dbReference type="EC" id="2.7.7.15" evidence="2"/>
<dbReference type="InterPro" id="IPR004821">
    <property type="entry name" value="Cyt_trans-like"/>
</dbReference>
<sequence length="75" mass="8351">MTAPNGLTMAGGEPNFVPYTLTQLRNGDVPKDRPIHIFTEGVFDMFHYGHVRQLRQVKEAFPDVIVTAGSELNHA</sequence>
<dbReference type="AlphaFoldDB" id="A0A2G9UVT3"/>
<dbReference type="GO" id="GO:0005635">
    <property type="term" value="C:nuclear envelope"/>
    <property type="evidence" value="ECO:0007669"/>
    <property type="project" value="TreeGrafter"/>
</dbReference>
<dbReference type="EMBL" id="KZ345307">
    <property type="protein sequence ID" value="PIO74273.1"/>
    <property type="molecule type" value="Genomic_DNA"/>
</dbReference>
<dbReference type="OrthoDB" id="17102at2759"/>
<feature type="domain" description="Cytidyltransferase-like" evidence="3">
    <location>
        <begin position="39"/>
        <end position="69"/>
    </location>
</feature>
<dbReference type="InterPro" id="IPR014729">
    <property type="entry name" value="Rossmann-like_a/b/a_fold"/>
</dbReference>
<accession>A0A2G9UVT3</accession>